<reference evidence="3 4" key="1">
    <citation type="submission" date="2018-08" db="EMBL/GenBank/DDBJ databases">
        <title>Bacillus jemisoniae sp. nov., Bacillus chryseoplanitiae sp. nov., Bacillus resnikiae sp. nov., and Bacillus frankliniae sp. nov., isolated from Viking spacecraft and associated surfaces.</title>
        <authorList>
            <person name="Seuylemezian A."/>
            <person name="Vaishampayan P."/>
        </authorList>
    </citation>
    <scope>NUCLEOTIDE SEQUENCE [LARGE SCALE GENOMIC DNA]</scope>
    <source>
        <strain evidence="3 4">JJ-247</strain>
    </source>
</reference>
<dbReference type="InterPro" id="IPR002933">
    <property type="entry name" value="Peptidase_M20"/>
</dbReference>
<dbReference type="NCBIfam" id="TIGR01891">
    <property type="entry name" value="amidohydrolases"/>
    <property type="match status" value="1"/>
</dbReference>
<keyword evidence="4" id="KW-1185">Reference proteome</keyword>
<dbReference type="GO" id="GO:0046657">
    <property type="term" value="P:folic acid catabolic process"/>
    <property type="evidence" value="ECO:0007669"/>
    <property type="project" value="TreeGrafter"/>
</dbReference>
<proteinExistence type="predicted"/>
<protein>
    <submittedName>
        <fullName evidence="3">Amidohydrolase</fullName>
    </submittedName>
</protein>
<accession>A0A398B0T2</accession>
<dbReference type="Proteomes" id="UP000265816">
    <property type="component" value="Unassembled WGS sequence"/>
</dbReference>
<evidence type="ECO:0000259" key="2">
    <source>
        <dbReference type="Pfam" id="PF07687"/>
    </source>
</evidence>
<dbReference type="EMBL" id="QWVT01000030">
    <property type="protein sequence ID" value="RID82914.1"/>
    <property type="molecule type" value="Genomic_DNA"/>
</dbReference>
<sequence>MQPEELLKKIQGLAPTLVEYRRDFHTHPEPAWKEFRTTSIIVEKLIELGYSVKMGSEVITKSEMMGVPSDAELRHHMKQAISQGANPELVEKMAGGLTGAVAELHCGEGPVIALRFDIDSNDIEEVKDESHRPYREGFSSKNSKAMHACGHDGHAAMGLGVAEILAGMKEELKGTIRIIFQPGEEGVRGARAMVASGVVDGVDYIIGGHIGFKAAHTGDFICGTGKFLATTKLDATFKGVPAHAGAAPQEGKNALLAAAAASLNLHAISRHGEGASRINVGVMEAGQGRNILPPNAIIKLETRGENSEIDEYMVRESMRVIEASAKMYDVEYDIKTVGGTKSGESSMPMVQLLKKLAESMPQFTNVIEYCDFGAAEDYSHFMSVVQENGGIGTYYMLGSNRTAGHHDDHFDFDESVLPTGVELNVRAVLDIIANHE</sequence>
<dbReference type="InterPro" id="IPR036264">
    <property type="entry name" value="Bact_exopeptidase_dim_dom"/>
</dbReference>
<dbReference type="GO" id="GO:0016805">
    <property type="term" value="F:dipeptidase activity"/>
    <property type="evidence" value="ECO:0007669"/>
    <property type="project" value="TreeGrafter"/>
</dbReference>
<dbReference type="PANTHER" id="PTHR30575">
    <property type="entry name" value="PEPTIDASE M20"/>
    <property type="match status" value="1"/>
</dbReference>
<feature type="domain" description="Peptidase M20 dimerisation" evidence="2">
    <location>
        <begin position="235"/>
        <end position="311"/>
    </location>
</feature>
<evidence type="ECO:0000313" key="4">
    <source>
        <dbReference type="Proteomes" id="UP000265816"/>
    </source>
</evidence>
<keyword evidence="1" id="KW-0464">Manganese</keyword>
<dbReference type="SUPFAM" id="SSF55031">
    <property type="entry name" value="Bacterial exopeptidase dimerisation domain"/>
    <property type="match status" value="1"/>
</dbReference>
<comment type="caution">
    <text evidence="3">The sequence shown here is derived from an EMBL/GenBank/DDBJ whole genome shotgun (WGS) entry which is preliminary data.</text>
</comment>
<keyword evidence="1" id="KW-0479">Metal-binding</keyword>
<dbReference type="GO" id="GO:0005737">
    <property type="term" value="C:cytoplasm"/>
    <property type="evidence" value="ECO:0007669"/>
    <property type="project" value="TreeGrafter"/>
</dbReference>
<dbReference type="InterPro" id="IPR011650">
    <property type="entry name" value="Peptidase_M20_dimer"/>
</dbReference>
<dbReference type="Gene3D" id="3.40.630.10">
    <property type="entry name" value="Zn peptidases"/>
    <property type="match status" value="2"/>
</dbReference>
<dbReference type="SUPFAM" id="SSF53187">
    <property type="entry name" value="Zn-dependent exopeptidases"/>
    <property type="match status" value="1"/>
</dbReference>
<dbReference type="GO" id="GO:0071713">
    <property type="term" value="F:para-aminobenzoyl-glutamate hydrolase activity"/>
    <property type="evidence" value="ECO:0007669"/>
    <property type="project" value="TreeGrafter"/>
</dbReference>
<comment type="cofactor">
    <cofactor evidence="1">
        <name>Mn(2+)</name>
        <dbReference type="ChEBI" id="CHEBI:29035"/>
    </cofactor>
    <text evidence="1">The Mn(2+) ion enhances activity.</text>
</comment>
<evidence type="ECO:0000256" key="1">
    <source>
        <dbReference type="PIRSR" id="PIRSR005962-1"/>
    </source>
</evidence>
<feature type="binding site" evidence="1">
    <location>
        <position position="149"/>
    </location>
    <ligand>
        <name>Mn(2+)</name>
        <dbReference type="ChEBI" id="CHEBI:29035"/>
        <label>2</label>
    </ligand>
</feature>
<feature type="binding site" evidence="1">
    <location>
        <position position="209"/>
    </location>
    <ligand>
        <name>Mn(2+)</name>
        <dbReference type="ChEBI" id="CHEBI:29035"/>
        <label>2</label>
    </ligand>
</feature>
<feature type="binding site" evidence="1">
    <location>
        <position position="151"/>
    </location>
    <ligand>
        <name>Mn(2+)</name>
        <dbReference type="ChEBI" id="CHEBI:29035"/>
        <label>2</label>
    </ligand>
</feature>
<dbReference type="Pfam" id="PF07687">
    <property type="entry name" value="M20_dimer"/>
    <property type="match status" value="1"/>
</dbReference>
<dbReference type="AlphaFoldDB" id="A0A398B0T2"/>
<keyword evidence="3" id="KW-0378">Hydrolase</keyword>
<dbReference type="PIRSF" id="PIRSF005962">
    <property type="entry name" value="Pept_M20D_amidohydro"/>
    <property type="match status" value="1"/>
</dbReference>
<gene>
    <name evidence="3" type="ORF">D1970_17635</name>
</gene>
<evidence type="ECO:0000313" key="3">
    <source>
        <dbReference type="EMBL" id="RID82914.1"/>
    </source>
</evidence>
<dbReference type="Pfam" id="PF01546">
    <property type="entry name" value="Peptidase_M20"/>
    <property type="match status" value="1"/>
</dbReference>
<name>A0A398B0T2_9BACI</name>
<dbReference type="GO" id="GO:0046872">
    <property type="term" value="F:metal ion binding"/>
    <property type="evidence" value="ECO:0007669"/>
    <property type="project" value="UniProtKB-KW"/>
</dbReference>
<organism evidence="3 4">
    <name type="scientific">Mesobacillus zeae</name>
    <dbReference type="NCBI Taxonomy" id="1917180"/>
    <lineage>
        <taxon>Bacteria</taxon>
        <taxon>Bacillati</taxon>
        <taxon>Bacillota</taxon>
        <taxon>Bacilli</taxon>
        <taxon>Bacillales</taxon>
        <taxon>Bacillaceae</taxon>
        <taxon>Mesobacillus</taxon>
    </lineage>
</organism>
<dbReference type="OrthoDB" id="9776731at2"/>
<feature type="binding site" evidence="1">
    <location>
        <position position="185"/>
    </location>
    <ligand>
        <name>Mn(2+)</name>
        <dbReference type="ChEBI" id="CHEBI:29035"/>
        <label>2</label>
    </ligand>
</feature>
<dbReference type="InterPro" id="IPR052030">
    <property type="entry name" value="Peptidase_M20/M20A_hydrolases"/>
</dbReference>
<dbReference type="PANTHER" id="PTHR30575:SF3">
    <property type="entry name" value="PEPTIDASE M20 DIMERISATION DOMAIN-CONTAINING PROTEIN"/>
    <property type="match status" value="1"/>
</dbReference>
<dbReference type="InterPro" id="IPR017439">
    <property type="entry name" value="Amidohydrolase"/>
</dbReference>
<dbReference type="RefSeq" id="WP_119114185.1">
    <property type="nucleotide sequence ID" value="NZ_CBCSEO010000027.1"/>
</dbReference>
<feature type="binding site" evidence="1">
    <location>
        <position position="406"/>
    </location>
    <ligand>
        <name>Mn(2+)</name>
        <dbReference type="ChEBI" id="CHEBI:29035"/>
        <label>2</label>
    </ligand>
</feature>